<dbReference type="PROSITE" id="PS00028">
    <property type="entry name" value="ZINC_FINGER_C2H2_1"/>
    <property type="match status" value="5"/>
</dbReference>
<keyword evidence="5 9" id="KW-0472">Membrane</keyword>
<evidence type="ECO:0000256" key="9">
    <source>
        <dbReference type="SAM" id="Phobius"/>
    </source>
</evidence>
<evidence type="ECO:0000259" key="11">
    <source>
        <dbReference type="PROSITE" id="PS51534"/>
    </source>
</evidence>
<dbReference type="PROSITE" id="PS51534">
    <property type="entry name" value="SEFIR"/>
    <property type="match status" value="1"/>
</dbReference>
<keyword evidence="3" id="KW-0732">Signal</keyword>
<keyword evidence="8" id="KW-0862">Zinc</keyword>
<evidence type="ECO:0000259" key="10">
    <source>
        <dbReference type="PROSITE" id="PS50157"/>
    </source>
</evidence>
<keyword evidence="8" id="KW-0863">Zinc-finger</keyword>
<name>A0A498SDG6_ACAVI</name>
<feature type="domain" description="C2H2-type" evidence="10">
    <location>
        <begin position="609"/>
        <end position="637"/>
    </location>
</feature>
<dbReference type="GO" id="GO:0016020">
    <property type="term" value="C:membrane"/>
    <property type="evidence" value="ECO:0007669"/>
    <property type="project" value="UniProtKB-SubCell"/>
</dbReference>
<evidence type="ECO:0000256" key="5">
    <source>
        <dbReference type="ARBA" id="ARBA00023136"/>
    </source>
</evidence>
<evidence type="ECO:0000256" key="4">
    <source>
        <dbReference type="ARBA" id="ARBA00022989"/>
    </source>
</evidence>
<evidence type="ECO:0000256" key="1">
    <source>
        <dbReference type="ARBA" id="ARBA00004479"/>
    </source>
</evidence>
<dbReference type="Gene3D" id="3.30.160.60">
    <property type="entry name" value="Classic Zinc Finger"/>
    <property type="match status" value="2"/>
</dbReference>
<evidence type="ECO:0000256" key="8">
    <source>
        <dbReference type="PROSITE-ProRule" id="PRU00042"/>
    </source>
</evidence>
<gene>
    <name evidence="12" type="ORF">NAV_LOCUS4691</name>
</gene>
<evidence type="ECO:0000313" key="13">
    <source>
        <dbReference type="Proteomes" id="UP000276991"/>
    </source>
</evidence>
<feature type="transmembrane region" description="Helical" evidence="9">
    <location>
        <begin position="323"/>
        <end position="346"/>
    </location>
</feature>
<evidence type="ECO:0000256" key="6">
    <source>
        <dbReference type="ARBA" id="ARBA00023170"/>
    </source>
</evidence>
<evidence type="ECO:0000313" key="12">
    <source>
        <dbReference type="EMBL" id="VBB29900.1"/>
    </source>
</evidence>
<feature type="domain" description="C2H2-type" evidence="10">
    <location>
        <begin position="917"/>
        <end position="947"/>
    </location>
</feature>
<evidence type="ECO:0008006" key="14">
    <source>
        <dbReference type="Google" id="ProtNLM"/>
    </source>
</evidence>
<evidence type="ECO:0000256" key="2">
    <source>
        <dbReference type="ARBA" id="ARBA00022692"/>
    </source>
</evidence>
<keyword evidence="7" id="KW-0325">Glycoprotein</keyword>
<dbReference type="InterPro" id="IPR013568">
    <property type="entry name" value="SEFIR_dom"/>
</dbReference>
<feature type="domain" description="SEFIR" evidence="11">
    <location>
        <begin position="363"/>
        <end position="515"/>
    </location>
</feature>
<feature type="domain" description="C2H2-type" evidence="10">
    <location>
        <begin position="948"/>
        <end position="971"/>
    </location>
</feature>
<protein>
    <recommendedName>
        <fullName evidence="14">SEFIR domain-containing protein</fullName>
    </recommendedName>
</protein>
<dbReference type="InterPro" id="IPR013087">
    <property type="entry name" value="Znf_C2H2_type"/>
</dbReference>
<accession>A0A498SDG6</accession>
<dbReference type="SMART" id="SM00355">
    <property type="entry name" value="ZnF_C2H2"/>
    <property type="match status" value="7"/>
</dbReference>
<feature type="domain" description="C2H2-type" evidence="10">
    <location>
        <begin position="881"/>
        <end position="909"/>
    </location>
</feature>
<dbReference type="PANTHER" id="PTHR15583:SF7">
    <property type="entry name" value="INTERLEUKIN CYTOKINE RECEPTOR-RELATED PROTEIN 2"/>
    <property type="match status" value="1"/>
</dbReference>
<dbReference type="Proteomes" id="UP000276991">
    <property type="component" value="Unassembled WGS sequence"/>
</dbReference>
<dbReference type="Gene3D" id="3.40.50.11530">
    <property type="match status" value="1"/>
</dbReference>
<evidence type="ECO:0000256" key="7">
    <source>
        <dbReference type="ARBA" id="ARBA00023180"/>
    </source>
</evidence>
<keyword evidence="13" id="KW-1185">Reference proteome</keyword>
<dbReference type="PANTHER" id="PTHR15583">
    <property type="entry name" value="INTERLEUKIN-17 RECEPTOR"/>
    <property type="match status" value="1"/>
</dbReference>
<sequence length="1020" mass="115822">MFFVDYVSAQCREEVKILSRSSHESRVVRNLYIFENDTQKCDAEESVLIPLRAPFCDSHDLNVTFSSIAVLPNGTNMLPYVLLNVSIWVNNPISSVFLRLECLEAPNLEDDYCHNHEEQYRRWGRMIWPCRFLTLSEPDLVSYPYFLSYHCFRLSSYSHYRLNVSCAPNACRKSFIVTIPEETQVNPAINHFYGKDAATGDNYWSPLAFVDLTLRDRVLIRYEKQSSLVSTGISIAVFETIASTSIHLFTNTLDATAVEYEWKNVPAGNFTAYLYVSQLSCDLICSNDTTDKCILCPSTRIHFTVEEDKIWLSVSVYGLLPHGIYIIGAAVVCFAFATVFLVLFLAARRFHKVPLREVSLSQRTTVFIVYTDDSKPHSDCIAILAKILQHDANVDVFLDQFELKCSETVPLRWFINKFATANHVLLIFSEGANAVLRGESLIQRQPFPEFFSVALNMLLTEHSKDVTTQSEKLLSKVSLRFAFAYMTYSPPSMIPEELASLPISIFKLPEQAYVCVDISHLNNAVNEVVAYRRKNSAWLVERLQTNCKNSAPLLALQNVPFQSSRSMLTPEEQIHIAETLNLEPPDIHTSMMNNVAKRKATAKRVERKHACPSCDARFSFPNKLRLHIKSNHSLANACELCPERFNRFNELRTHMRRAHQIIHQCHLCAYSSSVKAELRRHVVKCHENGVRCTVDGCDATVAYNRLRRHIKEAHCSSFQNSLIVDHQMLGKSSKSENNLSEDLTEVKFSSTTEGPAITNVFSPIVSVHHNFPPVDNMEKFTSNDAPLKIPPQNVETSTRLSLAVQHDGTIVESDCSDYCGETESGKAIKIQGTDSENICQEEFLGVSAEPDSFETKDQIISRKISLGCTETELNFFLEGGYECQKCGKVFNDVYNSRRHWNRVHLKKYEKRVRLKKYACKISECTQRFSCPSKLQDHMLTVHNEDAPFDCGTCNRKFSSRASFAIHLRRYHLVSIRNVPYGFMDGISVSSVSISDEIHVTAKDNVADIGVDAIDNILIKE</sequence>
<comment type="subcellular location">
    <subcellularLocation>
        <location evidence="1">Membrane</location>
        <topology evidence="1">Single-pass type I membrane protein</topology>
    </subcellularLocation>
</comment>
<proteinExistence type="predicted"/>
<feature type="domain" description="C2H2-type" evidence="10">
    <location>
        <begin position="636"/>
        <end position="659"/>
    </location>
</feature>
<dbReference type="GO" id="GO:0008270">
    <property type="term" value="F:zinc ion binding"/>
    <property type="evidence" value="ECO:0007669"/>
    <property type="project" value="UniProtKB-KW"/>
</dbReference>
<organism evidence="12 13">
    <name type="scientific">Acanthocheilonema viteae</name>
    <name type="common">Filarial nematode worm</name>
    <name type="synonym">Dipetalonema viteae</name>
    <dbReference type="NCBI Taxonomy" id="6277"/>
    <lineage>
        <taxon>Eukaryota</taxon>
        <taxon>Metazoa</taxon>
        <taxon>Ecdysozoa</taxon>
        <taxon>Nematoda</taxon>
        <taxon>Chromadorea</taxon>
        <taxon>Rhabditida</taxon>
        <taxon>Spirurina</taxon>
        <taxon>Spiruromorpha</taxon>
        <taxon>Filarioidea</taxon>
        <taxon>Onchocercidae</taxon>
        <taxon>Acanthocheilonema</taxon>
    </lineage>
</organism>
<keyword evidence="4 9" id="KW-1133">Transmembrane helix</keyword>
<dbReference type="InterPro" id="IPR039465">
    <property type="entry name" value="IL-17_rcpt-like"/>
</dbReference>
<dbReference type="OrthoDB" id="5855369at2759"/>
<evidence type="ECO:0000256" key="3">
    <source>
        <dbReference type="ARBA" id="ARBA00022729"/>
    </source>
</evidence>
<dbReference type="Pfam" id="PF00096">
    <property type="entry name" value="zf-C2H2"/>
    <property type="match status" value="3"/>
</dbReference>
<dbReference type="STRING" id="6277.A0A498SDG6"/>
<dbReference type="EMBL" id="UPTC01000731">
    <property type="protein sequence ID" value="VBB29900.1"/>
    <property type="molecule type" value="Genomic_DNA"/>
</dbReference>
<keyword evidence="2 9" id="KW-0812">Transmembrane</keyword>
<dbReference type="InterPro" id="IPR036236">
    <property type="entry name" value="Znf_C2H2_sf"/>
</dbReference>
<dbReference type="Pfam" id="PF08357">
    <property type="entry name" value="SEFIR"/>
    <property type="match status" value="1"/>
</dbReference>
<keyword evidence="8" id="KW-0479">Metal-binding</keyword>
<reference evidence="12 13" key="1">
    <citation type="submission" date="2018-08" db="EMBL/GenBank/DDBJ databases">
        <authorList>
            <person name="Laetsch R D."/>
            <person name="Stevens L."/>
            <person name="Kumar S."/>
            <person name="Blaxter L. M."/>
        </authorList>
    </citation>
    <scope>NUCLEOTIDE SEQUENCE [LARGE SCALE GENOMIC DNA]</scope>
</reference>
<dbReference type="PROSITE" id="PS50157">
    <property type="entry name" value="ZINC_FINGER_C2H2_2"/>
    <property type="match status" value="5"/>
</dbReference>
<dbReference type="SUPFAM" id="SSF57667">
    <property type="entry name" value="beta-beta-alpha zinc fingers"/>
    <property type="match status" value="2"/>
</dbReference>
<dbReference type="AlphaFoldDB" id="A0A498SDG6"/>
<dbReference type="GO" id="GO:0030368">
    <property type="term" value="F:interleukin-17 receptor activity"/>
    <property type="evidence" value="ECO:0007669"/>
    <property type="project" value="InterPro"/>
</dbReference>
<keyword evidence="6" id="KW-0675">Receptor</keyword>